<dbReference type="Proteomes" id="UP001207294">
    <property type="component" value="Unassembled WGS sequence"/>
</dbReference>
<evidence type="ECO:0000256" key="1">
    <source>
        <dbReference type="SAM" id="MobiDB-lite"/>
    </source>
</evidence>
<dbReference type="EMBL" id="JAOXML010000018">
    <property type="protein sequence ID" value="MCV4378748.1"/>
    <property type="molecule type" value="Genomic_DNA"/>
</dbReference>
<organism evidence="2 3">
    <name type="scientific">Pseudomonas capsici</name>
    <dbReference type="NCBI Taxonomy" id="2810614"/>
    <lineage>
        <taxon>Bacteria</taxon>
        <taxon>Pseudomonadati</taxon>
        <taxon>Pseudomonadota</taxon>
        <taxon>Gammaproteobacteria</taxon>
        <taxon>Pseudomonadales</taxon>
        <taxon>Pseudomonadaceae</taxon>
        <taxon>Pseudomonas</taxon>
    </lineage>
</organism>
<dbReference type="GeneID" id="93564399"/>
<comment type="caution">
    <text evidence="2">The sequence shown here is derived from an EMBL/GenBank/DDBJ whole genome shotgun (WGS) entry which is preliminary data.</text>
</comment>
<keyword evidence="3" id="KW-1185">Reference proteome</keyword>
<dbReference type="RefSeq" id="WP_232849596.1">
    <property type="nucleotide sequence ID" value="NZ_JAFGZD010000021.1"/>
</dbReference>
<evidence type="ECO:0000313" key="3">
    <source>
        <dbReference type="Proteomes" id="UP001207294"/>
    </source>
</evidence>
<gene>
    <name evidence="2" type="ORF">OH718_19285</name>
</gene>
<reference evidence="2 3" key="1">
    <citation type="submission" date="2022-10" db="EMBL/GenBank/DDBJ databases">
        <title>Characterization of Pseudomonas capsici strains from pepper and tomato in Georgia.</title>
        <authorList>
            <person name="Zhao M."/>
            <person name="Dutta B."/>
        </authorList>
    </citation>
    <scope>NUCLEOTIDE SEQUENCE [LARGE SCALE GENOMIC DNA]</scope>
    <source>
        <strain evidence="2 3">Pc20-5</strain>
    </source>
</reference>
<proteinExistence type="predicted"/>
<sequence length="66" mass="7279">MIQCSASGTLDLEFGVLTHSGKQSFAFTASEVFQHRHESLKLAFAEKENPAEAGLDARPEPDNRLF</sequence>
<name>A0ABT3C0X7_9PSED</name>
<protein>
    <submittedName>
        <fullName evidence="2">Uncharacterized protein</fullName>
    </submittedName>
</protein>
<accession>A0ABT3C0X7</accession>
<evidence type="ECO:0000313" key="2">
    <source>
        <dbReference type="EMBL" id="MCV4378748.1"/>
    </source>
</evidence>
<feature type="region of interest" description="Disordered" evidence="1">
    <location>
        <begin position="47"/>
        <end position="66"/>
    </location>
</feature>